<dbReference type="RefSeq" id="WP_306433644.1">
    <property type="nucleotide sequence ID" value="NZ_BORU01000001.1"/>
</dbReference>
<dbReference type="InterPro" id="IPR039422">
    <property type="entry name" value="MarR/SlyA-like"/>
</dbReference>
<dbReference type="PANTHER" id="PTHR33164">
    <property type="entry name" value="TRANSCRIPTIONAL REGULATOR, MARR FAMILY"/>
    <property type="match status" value="1"/>
</dbReference>
<feature type="domain" description="HTH marR-type" evidence="2">
    <location>
        <begin position="18"/>
        <end position="152"/>
    </location>
</feature>
<evidence type="ECO:0000313" key="3">
    <source>
        <dbReference type="EMBL" id="GIO52961.1"/>
    </source>
</evidence>
<keyword evidence="1" id="KW-0238">DNA-binding</keyword>
<sequence length="154" mass="17733">MQIRGFDLQKAGICLMEEQTIFEIIHNMDKVTNNLIIQWGKLFNEDLGISHILVLAHLQHHGNSRPSDIAKALGLTPPTLTHLSEKLVQKQLAVRIVDEKDRRIIYLGITDKGLDIVQKANQDGQILRRNLFEKLTEEERQQLLKIYEKLTGFL</sequence>
<reference evidence="3 4" key="1">
    <citation type="submission" date="2021-03" db="EMBL/GenBank/DDBJ databases">
        <title>Antimicrobial resistance genes in bacteria isolated from Japanese honey, and their potential for conferring macrolide and lincosamide resistance in the American foulbrood pathogen Paenibacillus larvae.</title>
        <authorList>
            <person name="Okamoto M."/>
            <person name="Kumagai M."/>
            <person name="Kanamori H."/>
            <person name="Takamatsu D."/>
        </authorList>
    </citation>
    <scope>NUCLEOTIDE SEQUENCE [LARGE SCALE GENOMIC DNA]</scope>
    <source>
        <strain evidence="3 4">J21TS7</strain>
    </source>
</reference>
<evidence type="ECO:0000313" key="4">
    <source>
        <dbReference type="Proteomes" id="UP000676601"/>
    </source>
</evidence>
<dbReference type="InterPro" id="IPR000835">
    <property type="entry name" value="HTH_MarR-typ"/>
</dbReference>
<organism evidence="3 4">
    <name type="scientific">Paenibacillus cineris</name>
    <dbReference type="NCBI Taxonomy" id="237530"/>
    <lineage>
        <taxon>Bacteria</taxon>
        <taxon>Bacillati</taxon>
        <taxon>Bacillota</taxon>
        <taxon>Bacilli</taxon>
        <taxon>Bacillales</taxon>
        <taxon>Paenibacillaceae</taxon>
        <taxon>Paenibacillus</taxon>
    </lineage>
</organism>
<name>A0ABQ4L8T1_9BACL</name>
<comment type="caution">
    <text evidence="3">The sequence shown here is derived from an EMBL/GenBank/DDBJ whole genome shotgun (WGS) entry which is preliminary data.</text>
</comment>
<evidence type="ECO:0000259" key="2">
    <source>
        <dbReference type="PROSITE" id="PS50995"/>
    </source>
</evidence>
<dbReference type="InterPro" id="IPR036390">
    <property type="entry name" value="WH_DNA-bd_sf"/>
</dbReference>
<dbReference type="Gene3D" id="1.10.10.10">
    <property type="entry name" value="Winged helix-like DNA-binding domain superfamily/Winged helix DNA-binding domain"/>
    <property type="match status" value="1"/>
</dbReference>
<keyword evidence="4" id="KW-1185">Reference proteome</keyword>
<dbReference type="InterPro" id="IPR036388">
    <property type="entry name" value="WH-like_DNA-bd_sf"/>
</dbReference>
<evidence type="ECO:0000256" key="1">
    <source>
        <dbReference type="ARBA" id="ARBA00023125"/>
    </source>
</evidence>
<dbReference type="SUPFAM" id="SSF46785">
    <property type="entry name" value="Winged helix' DNA-binding domain"/>
    <property type="match status" value="1"/>
</dbReference>
<dbReference type="Proteomes" id="UP000676601">
    <property type="component" value="Unassembled WGS sequence"/>
</dbReference>
<protein>
    <recommendedName>
        <fullName evidence="2">HTH marR-type domain-containing protein</fullName>
    </recommendedName>
</protein>
<dbReference type="Pfam" id="PF01047">
    <property type="entry name" value="MarR"/>
    <property type="match status" value="1"/>
</dbReference>
<dbReference type="PANTHER" id="PTHR33164:SF99">
    <property type="entry name" value="MARR FAMILY REGULATORY PROTEIN"/>
    <property type="match status" value="1"/>
</dbReference>
<dbReference type="EMBL" id="BORU01000001">
    <property type="protein sequence ID" value="GIO52961.1"/>
    <property type="molecule type" value="Genomic_DNA"/>
</dbReference>
<dbReference type="SMART" id="SM00347">
    <property type="entry name" value="HTH_MARR"/>
    <property type="match status" value="1"/>
</dbReference>
<dbReference type="PRINTS" id="PR00598">
    <property type="entry name" value="HTHMARR"/>
</dbReference>
<dbReference type="PROSITE" id="PS50995">
    <property type="entry name" value="HTH_MARR_2"/>
    <property type="match status" value="1"/>
</dbReference>
<gene>
    <name evidence="3" type="ORF">J21TS7_12790</name>
</gene>
<proteinExistence type="predicted"/>
<accession>A0ABQ4L8T1</accession>